<dbReference type="Pfam" id="PF00702">
    <property type="entry name" value="Hydrolase"/>
    <property type="match status" value="1"/>
</dbReference>
<sequence>MADGARQGLVIFDCDGVLVDSEPISIAVLLDVIGEAGLTLSEEFAYRRFLGISLATTCDILRDEFGLVVDVGTLELIRARLYARFRAELEPVVGIAQALDRLEVPFCVASSGQPERIRLALGVTGLLPRFEPHIFSATMVENGKPAPDLFLHAARRMGAVPGDCVVVEDSPAGIEAARRAAMPVLAFTGATHARRDDHRAAVAASRADAVFADMAQLPRLVAGVLARRKEYR</sequence>
<dbReference type="InterPro" id="IPR023214">
    <property type="entry name" value="HAD_sf"/>
</dbReference>
<evidence type="ECO:0000256" key="2">
    <source>
        <dbReference type="ARBA" id="ARBA00006171"/>
    </source>
</evidence>
<keyword evidence="3" id="KW-0479">Metal-binding</keyword>
<dbReference type="OrthoDB" id="9797743at2"/>
<dbReference type="PANTHER" id="PTHR46193">
    <property type="entry name" value="6-PHOSPHOGLUCONATE PHOSPHATASE"/>
    <property type="match status" value="1"/>
</dbReference>
<evidence type="ECO:0000313" key="5">
    <source>
        <dbReference type="EMBL" id="QDZ02983.1"/>
    </source>
</evidence>
<dbReference type="EMBL" id="CP042301">
    <property type="protein sequence ID" value="QDZ02983.1"/>
    <property type="molecule type" value="Genomic_DNA"/>
</dbReference>
<dbReference type="PANTHER" id="PTHR46193:SF10">
    <property type="entry name" value="6-PHOSPHOGLUCONATE PHOSPHATASE"/>
    <property type="match status" value="1"/>
</dbReference>
<dbReference type="KEGG" id="niy:FQ775_22900"/>
<dbReference type="InterPro" id="IPR051600">
    <property type="entry name" value="Beta-PGM-like"/>
</dbReference>
<dbReference type="Gene3D" id="3.40.50.1000">
    <property type="entry name" value="HAD superfamily/HAD-like"/>
    <property type="match status" value="1"/>
</dbReference>
<accession>A0A5B8L5G9</accession>
<dbReference type="Proteomes" id="UP000321389">
    <property type="component" value="Chromosome"/>
</dbReference>
<gene>
    <name evidence="5" type="ORF">FQ775_22900</name>
</gene>
<dbReference type="SFLD" id="SFLDS00003">
    <property type="entry name" value="Haloacid_Dehalogenase"/>
    <property type="match status" value="1"/>
</dbReference>
<evidence type="ECO:0000313" key="6">
    <source>
        <dbReference type="Proteomes" id="UP000321389"/>
    </source>
</evidence>
<dbReference type="NCBIfam" id="TIGR01509">
    <property type="entry name" value="HAD-SF-IA-v3"/>
    <property type="match status" value="1"/>
</dbReference>
<dbReference type="GO" id="GO:0046872">
    <property type="term" value="F:metal ion binding"/>
    <property type="evidence" value="ECO:0007669"/>
    <property type="project" value="UniProtKB-KW"/>
</dbReference>
<keyword evidence="6" id="KW-1185">Reference proteome</keyword>
<dbReference type="GO" id="GO:0016787">
    <property type="term" value="F:hydrolase activity"/>
    <property type="evidence" value="ECO:0007669"/>
    <property type="project" value="UniProtKB-KW"/>
</dbReference>
<protein>
    <submittedName>
        <fullName evidence="5">HAD family hydrolase</fullName>
    </submittedName>
</protein>
<dbReference type="SUPFAM" id="SSF56784">
    <property type="entry name" value="HAD-like"/>
    <property type="match status" value="1"/>
</dbReference>
<proteinExistence type="inferred from homology"/>
<name>A0A5B8L5G9_9HYPH</name>
<comment type="cofactor">
    <cofactor evidence="1">
        <name>Mg(2+)</name>
        <dbReference type="ChEBI" id="CHEBI:18420"/>
    </cofactor>
</comment>
<dbReference type="InterPro" id="IPR023198">
    <property type="entry name" value="PGP-like_dom2"/>
</dbReference>
<dbReference type="AlphaFoldDB" id="A0A5B8L5G9"/>
<comment type="similarity">
    <text evidence="2">Belongs to the HAD-like hydrolase superfamily. CbbY/CbbZ/Gph/YieH family.</text>
</comment>
<reference evidence="5" key="1">
    <citation type="submission" date="2020-04" db="EMBL/GenBank/DDBJ databases">
        <title>Nitratireductor sp. nov. isolated from mangrove soil.</title>
        <authorList>
            <person name="Ye Y."/>
        </authorList>
    </citation>
    <scope>NUCLEOTIDE SEQUENCE</scope>
    <source>
        <strain evidence="5">SY7</strain>
    </source>
</reference>
<keyword evidence="4" id="KW-0460">Magnesium</keyword>
<dbReference type="SFLD" id="SFLDG01129">
    <property type="entry name" value="C1.5:_HAD__Beta-PGM__Phosphata"/>
    <property type="match status" value="1"/>
</dbReference>
<dbReference type="Gene3D" id="1.10.150.240">
    <property type="entry name" value="Putative phosphatase, domain 2"/>
    <property type="match status" value="1"/>
</dbReference>
<dbReference type="RefSeq" id="WP_146301617.1">
    <property type="nucleotide sequence ID" value="NZ_CP042301.2"/>
</dbReference>
<evidence type="ECO:0000256" key="3">
    <source>
        <dbReference type="ARBA" id="ARBA00022723"/>
    </source>
</evidence>
<keyword evidence="5" id="KW-0378">Hydrolase</keyword>
<dbReference type="InterPro" id="IPR006439">
    <property type="entry name" value="HAD-SF_hydro_IA"/>
</dbReference>
<organism evidence="5 6">
    <name type="scientific">Nitratireductor mangrovi</name>
    <dbReference type="NCBI Taxonomy" id="2599600"/>
    <lineage>
        <taxon>Bacteria</taxon>
        <taxon>Pseudomonadati</taxon>
        <taxon>Pseudomonadota</taxon>
        <taxon>Alphaproteobacteria</taxon>
        <taxon>Hyphomicrobiales</taxon>
        <taxon>Phyllobacteriaceae</taxon>
        <taxon>Nitratireductor</taxon>
    </lineage>
</organism>
<dbReference type="InterPro" id="IPR036412">
    <property type="entry name" value="HAD-like_sf"/>
</dbReference>
<evidence type="ECO:0000256" key="4">
    <source>
        <dbReference type="ARBA" id="ARBA00022842"/>
    </source>
</evidence>
<dbReference type="CDD" id="cd07526">
    <property type="entry name" value="HAD_BPGM_like"/>
    <property type="match status" value="1"/>
</dbReference>
<evidence type="ECO:0000256" key="1">
    <source>
        <dbReference type="ARBA" id="ARBA00001946"/>
    </source>
</evidence>